<sequence length="624" mass="66294">MSVPQFLALERSGQLLESGMYKGNHYGTPRPDPNATALDTLIGNNLSISSSSSAQLTDDSCVIPPPLPPLASLSNVMGSLSTPSESSSSSTGGSQQTLPSATALPPPPPVRHSSITNQSTNTSRERLPGQLQDKMTNGQQKDESGLAAFSPPGQTNFAHRDRAGSIDLGPLSSRYDKLTSQLLSNNNYLIDCDLSGSQWKDSGIHVTNCSTSSSAATNGGQSISSDTTCADLNATVCPDRDLPYGWEVVQDPKYGIFYIDHINKRTQYEPPTEEDFALATAVRSQLWSVGGIIPTSSVADSSSMVDSLTSPDGILVTNRPGPDSKDDRVSPTTFTTDPKQIRGPLVTTTLVKSPRGFGFTVVGGADCNRLGYLQIKHLVPGGPASVNSCLDVGDVLVVVNSINVLGYTHAEIVSLFQSIPVGTSITLTVSQAYRLRRDTSETSSMSPVATSASGISSAVGLRMPAHLDLGRPDRDRSFSKSVLRAEMLQNPAPKVAIFKQPNGFGFTLADHPQGQHVKAILDPGRCGRLRVGDVVVEINDQRVKEVSHAEVVQILKQCPVGQEARLLVQRGGLYTSPLSLLTADHGPLKHASVIGDKDDTRQDDEIIQNYSGVTPSSSEALAAH</sequence>
<evidence type="ECO:0000313" key="5">
    <source>
        <dbReference type="EMBL" id="VDP75516.1"/>
    </source>
</evidence>
<accession>A0A183AEP9</accession>
<protein>
    <submittedName>
        <fullName evidence="7">Membrane-associated guanylate kinase, WW and PDZ domain-containing protein 1-like</fullName>
    </submittedName>
</protein>
<reference evidence="5 6" key="2">
    <citation type="submission" date="2018-11" db="EMBL/GenBank/DDBJ databases">
        <authorList>
            <consortium name="Pathogen Informatics"/>
        </authorList>
    </citation>
    <scope>NUCLEOTIDE SEQUENCE [LARGE SCALE GENOMIC DNA]</scope>
    <source>
        <strain evidence="5 6">Egypt</strain>
    </source>
</reference>
<dbReference type="AlphaFoldDB" id="A0A183AEP9"/>
<evidence type="ECO:0000259" key="4">
    <source>
        <dbReference type="PROSITE" id="PS50106"/>
    </source>
</evidence>
<feature type="domain" description="PDZ" evidence="4">
    <location>
        <begin position="494"/>
        <end position="557"/>
    </location>
</feature>
<feature type="region of interest" description="Disordered" evidence="2">
    <location>
        <begin position="73"/>
        <end position="161"/>
    </location>
</feature>
<dbReference type="SUPFAM" id="SSF51045">
    <property type="entry name" value="WW domain"/>
    <property type="match status" value="1"/>
</dbReference>
<dbReference type="EMBL" id="UZAN01042289">
    <property type="protein sequence ID" value="VDP75516.1"/>
    <property type="molecule type" value="Genomic_DNA"/>
</dbReference>
<dbReference type="OrthoDB" id="66881at2759"/>
<dbReference type="SMART" id="SM00456">
    <property type="entry name" value="WW"/>
    <property type="match status" value="1"/>
</dbReference>
<dbReference type="GO" id="GO:0007165">
    <property type="term" value="P:signal transduction"/>
    <property type="evidence" value="ECO:0007669"/>
    <property type="project" value="TreeGrafter"/>
</dbReference>
<dbReference type="CDD" id="cd00201">
    <property type="entry name" value="WW"/>
    <property type="match status" value="1"/>
</dbReference>
<dbReference type="Pfam" id="PF00595">
    <property type="entry name" value="PDZ"/>
    <property type="match status" value="2"/>
</dbReference>
<dbReference type="InterPro" id="IPR001478">
    <property type="entry name" value="PDZ"/>
</dbReference>
<evidence type="ECO:0000259" key="3">
    <source>
        <dbReference type="PROSITE" id="PS50020"/>
    </source>
</evidence>
<evidence type="ECO:0000313" key="7">
    <source>
        <dbReference type="WBParaSite" id="ECPE_0000544701-mRNA-1"/>
    </source>
</evidence>
<feature type="region of interest" description="Disordered" evidence="2">
    <location>
        <begin position="313"/>
        <end position="337"/>
    </location>
</feature>
<proteinExistence type="predicted"/>
<dbReference type="PANTHER" id="PTHR10316">
    <property type="entry name" value="MEMBRANE ASSOCIATED GUANYLATE KINASE-RELATED"/>
    <property type="match status" value="1"/>
</dbReference>
<feature type="compositionally biased region" description="Polar residues" evidence="2">
    <location>
        <begin position="113"/>
        <end position="122"/>
    </location>
</feature>
<dbReference type="PANTHER" id="PTHR10316:SF40">
    <property type="entry name" value="LD27118P"/>
    <property type="match status" value="1"/>
</dbReference>
<dbReference type="Gene3D" id="2.30.42.10">
    <property type="match status" value="2"/>
</dbReference>
<name>A0A183AEP9_9TREM</name>
<evidence type="ECO:0000313" key="6">
    <source>
        <dbReference type="Proteomes" id="UP000272942"/>
    </source>
</evidence>
<reference evidence="7" key="1">
    <citation type="submission" date="2016-06" db="UniProtKB">
        <authorList>
            <consortium name="WormBaseParasite"/>
        </authorList>
    </citation>
    <scope>IDENTIFICATION</scope>
</reference>
<keyword evidence="6" id="KW-1185">Reference proteome</keyword>
<dbReference type="SUPFAM" id="SSF50156">
    <property type="entry name" value="PDZ domain-like"/>
    <property type="match status" value="2"/>
</dbReference>
<dbReference type="PROSITE" id="PS50020">
    <property type="entry name" value="WW_DOMAIN_2"/>
    <property type="match status" value="1"/>
</dbReference>
<dbReference type="CDD" id="cd06732">
    <property type="entry name" value="PDZ2_MAGI-1_3-like"/>
    <property type="match status" value="1"/>
</dbReference>
<dbReference type="FunFam" id="2.30.42.10:FF:000005">
    <property type="entry name" value="Membrane associated guanylate kinase, WW and PDZ domain containing 1"/>
    <property type="match status" value="1"/>
</dbReference>
<dbReference type="WBParaSite" id="ECPE_0000544701-mRNA-1">
    <property type="protein sequence ID" value="ECPE_0000544701-mRNA-1"/>
    <property type="gene ID" value="ECPE_0000544701"/>
</dbReference>
<gene>
    <name evidence="5" type="ORF">ECPE_LOCUS5434</name>
</gene>
<keyword evidence="1" id="KW-0677">Repeat</keyword>
<evidence type="ECO:0000256" key="2">
    <source>
        <dbReference type="SAM" id="MobiDB-lite"/>
    </source>
</evidence>
<dbReference type="SMART" id="SM00228">
    <property type="entry name" value="PDZ"/>
    <property type="match status" value="2"/>
</dbReference>
<organism evidence="7">
    <name type="scientific">Echinostoma caproni</name>
    <dbReference type="NCBI Taxonomy" id="27848"/>
    <lineage>
        <taxon>Eukaryota</taxon>
        <taxon>Metazoa</taxon>
        <taxon>Spiralia</taxon>
        <taxon>Lophotrochozoa</taxon>
        <taxon>Platyhelminthes</taxon>
        <taxon>Trematoda</taxon>
        <taxon>Digenea</taxon>
        <taxon>Plagiorchiida</taxon>
        <taxon>Echinostomata</taxon>
        <taxon>Echinostomatoidea</taxon>
        <taxon>Echinostomatidae</taxon>
        <taxon>Echinostoma</taxon>
    </lineage>
</organism>
<dbReference type="GO" id="GO:0005737">
    <property type="term" value="C:cytoplasm"/>
    <property type="evidence" value="ECO:0007669"/>
    <property type="project" value="TreeGrafter"/>
</dbReference>
<feature type="domain" description="PDZ" evidence="4">
    <location>
        <begin position="347"/>
        <end position="431"/>
    </location>
</feature>
<evidence type="ECO:0000256" key="1">
    <source>
        <dbReference type="ARBA" id="ARBA00022737"/>
    </source>
</evidence>
<feature type="compositionally biased region" description="Low complexity" evidence="2">
    <location>
        <begin position="78"/>
        <end position="103"/>
    </location>
</feature>
<dbReference type="PROSITE" id="PS01159">
    <property type="entry name" value="WW_DOMAIN_1"/>
    <property type="match status" value="1"/>
</dbReference>
<dbReference type="Gene3D" id="2.20.70.10">
    <property type="match status" value="1"/>
</dbReference>
<feature type="domain" description="WW" evidence="3">
    <location>
        <begin position="240"/>
        <end position="273"/>
    </location>
</feature>
<dbReference type="PROSITE" id="PS50106">
    <property type="entry name" value="PDZ"/>
    <property type="match status" value="2"/>
</dbReference>
<dbReference type="InterPro" id="IPR036020">
    <property type="entry name" value="WW_dom_sf"/>
</dbReference>
<dbReference type="InterPro" id="IPR036034">
    <property type="entry name" value="PDZ_sf"/>
</dbReference>
<dbReference type="Pfam" id="PF00397">
    <property type="entry name" value="WW"/>
    <property type="match status" value="1"/>
</dbReference>
<dbReference type="FunFam" id="2.20.70.10:FF:000001">
    <property type="entry name" value="Membrane-associated guanylate kinase, WW and PDZ domain-containing protein 1"/>
    <property type="match status" value="1"/>
</dbReference>
<dbReference type="Proteomes" id="UP000272942">
    <property type="component" value="Unassembled WGS sequence"/>
</dbReference>
<dbReference type="InterPro" id="IPR001202">
    <property type="entry name" value="WW_dom"/>
</dbReference>